<organism evidence="2">
    <name type="scientific">viral metagenome</name>
    <dbReference type="NCBI Taxonomy" id="1070528"/>
    <lineage>
        <taxon>unclassified sequences</taxon>
        <taxon>metagenomes</taxon>
        <taxon>organismal metagenomes</taxon>
    </lineage>
</organism>
<sequence>MIKHFRLIPFIIGIVIGIIAIMFVKPEKTVVYKYPNPEGNENIVYKDKNGICYRYKATKVDCDKNQDKLKEFPLSK</sequence>
<keyword evidence="1" id="KW-1133">Transmembrane helix</keyword>
<evidence type="ECO:0000256" key="1">
    <source>
        <dbReference type="SAM" id="Phobius"/>
    </source>
</evidence>
<accession>A0A6C0KTG5</accession>
<dbReference type="EMBL" id="MN740968">
    <property type="protein sequence ID" value="QHU20501.1"/>
    <property type="molecule type" value="Genomic_DNA"/>
</dbReference>
<reference evidence="2" key="1">
    <citation type="journal article" date="2020" name="Nature">
        <title>Giant virus diversity and host interactions through global metagenomics.</title>
        <authorList>
            <person name="Schulz F."/>
            <person name="Roux S."/>
            <person name="Paez-Espino D."/>
            <person name="Jungbluth S."/>
            <person name="Walsh D.A."/>
            <person name="Denef V.J."/>
            <person name="McMahon K.D."/>
            <person name="Konstantinidis K.T."/>
            <person name="Eloe-Fadrosh E.A."/>
            <person name="Kyrpides N.C."/>
            <person name="Woyke T."/>
        </authorList>
    </citation>
    <scope>NUCLEOTIDE SEQUENCE</scope>
    <source>
        <strain evidence="2">GVMAG-S-3300013093-109</strain>
    </source>
</reference>
<dbReference type="AlphaFoldDB" id="A0A6C0KTG5"/>
<keyword evidence="1" id="KW-0472">Membrane</keyword>
<name>A0A6C0KTG5_9ZZZZ</name>
<keyword evidence="1" id="KW-0812">Transmembrane</keyword>
<protein>
    <submittedName>
        <fullName evidence="2">Uncharacterized protein</fullName>
    </submittedName>
</protein>
<proteinExistence type="predicted"/>
<evidence type="ECO:0000313" key="2">
    <source>
        <dbReference type="EMBL" id="QHU20501.1"/>
    </source>
</evidence>
<feature type="transmembrane region" description="Helical" evidence="1">
    <location>
        <begin position="6"/>
        <end position="24"/>
    </location>
</feature>